<evidence type="ECO:0000313" key="6">
    <source>
        <dbReference type="Proteomes" id="UP001501410"/>
    </source>
</evidence>
<evidence type="ECO:0000256" key="2">
    <source>
        <dbReference type="SAM" id="SignalP"/>
    </source>
</evidence>
<accession>A0ABP8MLW9</accession>
<dbReference type="Pfam" id="PF13600">
    <property type="entry name" value="DUF4140"/>
    <property type="match status" value="1"/>
</dbReference>
<dbReference type="InterPro" id="IPR037291">
    <property type="entry name" value="DUF4139"/>
</dbReference>
<organism evidence="5 6">
    <name type="scientific">Rurimicrobium arvi</name>
    <dbReference type="NCBI Taxonomy" id="2049916"/>
    <lineage>
        <taxon>Bacteria</taxon>
        <taxon>Pseudomonadati</taxon>
        <taxon>Bacteroidota</taxon>
        <taxon>Chitinophagia</taxon>
        <taxon>Chitinophagales</taxon>
        <taxon>Chitinophagaceae</taxon>
        <taxon>Rurimicrobium</taxon>
    </lineage>
</organism>
<dbReference type="EMBL" id="BAABEZ010000014">
    <property type="protein sequence ID" value="GAA4452570.1"/>
    <property type="molecule type" value="Genomic_DNA"/>
</dbReference>
<feature type="chain" id="PRO_5046181060" description="Mucoidy inhibitor MuiA family protein" evidence="2">
    <location>
        <begin position="22"/>
        <end position="528"/>
    </location>
</feature>
<evidence type="ECO:0000259" key="4">
    <source>
        <dbReference type="Pfam" id="PF13600"/>
    </source>
</evidence>
<feature type="domain" description="DUF4139" evidence="3">
    <location>
        <begin position="215"/>
        <end position="521"/>
    </location>
</feature>
<sequence length="528" mass="58710">MNYKRLSLLACSLIAAGASFAQKSQKLNIDHITVFLSGAEIESDTRIEVPQGTSEILLTNVAGNLNAQSISVGADNNVVIQSATPKNDYLSEQNLSPKAKQLADSLDYLKIRLGEINNKKATVDEQISVIRSNRNTGGANSGLNVTELQKMLDLIALRMNNLLNESNTLQRNIDKTNERIALLDKQYNEELQKGFQPGGQLLVKIYSPVATTTALHVTYITPNAGWTPVYDLKAAKINDPLQLVYKANIVQQSGISWDKVKLTLSTGNPNEGLTAPDMQPWFLSFYVPKPVMYKNMMAAAPLSSSMRAKSDEVADGSLGAYVSVNNSGVNTRFDIALTYTILSDGKEYSVAIQDFQVPATYRYYTAPKLDPDVFLQARITNWEEMNLIPGNANIFYEGTYVGQQYLDPATVKDTLNLSLGRDKKVIVHRTEDKNYRSQKMIGSNVRRSFQYTIEIRNTRKDNIDLLVSDQFPVSNDKDIEVIDTEAPGASIGENGIINWELQLKPAETKTLKLQYAIKYPKDKRIMGL</sequence>
<dbReference type="InterPro" id="IPR011935">
    <property type="entry name" value="CHP02231"/>
</dbReference>
<protein>
    <recommendedName>
        <fullName evidence="7">Mucoidy inhibitor MuiA family protein</fullName>
    </recommendedName>
</protein>
<proteinExistence type="predicted"/>
<name>A0ABP8MLW9_9BACT</name>
<dbReference type="PANTHER" id="PTHR31005:SF8">
    <property type="entry name" value="DUF4139 DOMAIN-CONTAINING PROTEIN"/>
    <property type="match status" value="1"/>
</dbReference>
<dbReference type="Pfam" id="PF13598">
    <property type="entry name" value="DUF4139"/>
    <property type="match status" value="1"/>
</dbReference>
<keyword evidence="6" id="KW-1185">Reference proteome</keyword>
<evidence type="ECO:0008006" key="7">
    <source>
        <dbReference type="Google" id="ProtNLM"/>
    </source>
</evidence>
<gene>
    <name evidence="5" type="ORF">GCM10023092_11870</name>
</gene>
<dbReference type="PANTHER" id="PTHR31005">
    <property type="entry name" value="DUF4139 DOMAIN-CONTAINING PROTEIN"/>
    <property type="match status" value="1"/>
</dbReference>
<dbReference type="InterPro" id="IPR025554">
    <property type="entry name" value="DUF4140"/>
</dbReference>
<keyword evidence="1" id="KW-0175">Coiled coil</keyword>
<feature type="coiled-coil region" evidence="1">
    <location>
        <begin position="145"/>
        <end position="193"/>
    </location>
</feature>
<evidence type="ECO:0000259" key="3">
    <source>
        <dbReference type="Pfam" id="PF13598"/>
    </source>
</evidence>
<dbReference type="NCBIfam" id="TIGR02231">
    <property type="entry name" value="mucoidy inhibitor MuiA family protein"/>
    <property type="match status" value="1"/>
</dbReference>
<dbReference type="Proteomes" id="UP001501410">
    <property type="component" value="Unassembled WGS sequence"/>
</dbReference>
<feature type="signal peptide" evidence="2">
    <location>
        <begin position="1"/>
        <end position="21"/>
    </location>
</feature>
<feature type="domain" description="DUF4140" evidence="4">
    <location>
        <begin position="32"/>
        <end position="129"/>
    </location>
</feature>
<reference evidence="6" key="1">
    <citation type="journal article" date="2019" name="Int. J. Syst. Evol. Microbiol.">
        <title>The Global Catalogue of Microorganisms (GCM) 10K type strain sequencing project: providing services to taxonomists for standard genome sequencing and annotation.</title>
        <authorList>
            <consortium name="The Broad Institute Genomics Platform"/>
            <consortium name="The Broad Institute Genome Sequencing Center for Infectious Disease"/>
            <person name="Wu L."/>
            <person name="Ma J."/>
        </authorList>
    </citation>
    <scope>NUCLEOTIDE SEQUENCE [LARGE SCALE GENOMIC DNA]</scope>
    <source>
        <strain evidence="6">JCM 31921</strain>
    </source>
</reference>
<dbReference type="RefSeq" id="WP_344823891.1">
    <property type="nucleotide sequence ID" value="NZ_BAABEZ010000014.1"/>
</dbReference>
<comment type="caution">
    <text evidence="5">The sequence shown here is derived from an EMBL/GenBank/DDBJ whole genome shotgun (WGS) entry which is preliminary data.</text>
</comment>
<keyword evidence="2" id="KW-0732">Signal</keyword>
<evidence type="ECO:0000256" key="1">
    <source>
        <dbReference type="SAM" id="Coils"/>
    </source>
</evidence>
<evidence type="ECO:0000313" key="5">
    <source>
        <dbReference type="EMBL" id="GAA4452570.1"/>
    </source>
</evidence>